<accession>B3VM49</accession>
<protein>
    <recommendedName>
        <fullName evidence="3">Head-to-tail stopper</fullName>
    </recommendedName>
</protein>
<dbReference type="OrthoDB" id="25409at10239"/>
<sequence>MGALVFENAVNRKLTKWFIDTDPTSLILIPRIRQERPGGSHRMIDGTPKDPQIVKMIYPGGDGIVVTADGKTRRFDFIVVGEHDADIQIGDHWTEGDQNYVIEYLFPFNDYEVKGGGVTHGSAPDHG</sequence>
<dbReference type="Proteomes" id="UP000000621">
    <property type="component" value="Segment"/>
</dbReference>
<name>B3VM49_9CAUD</name>
<evidence type="ECO:0000313" key="1">
    <source>
        <dbReference type="EMBL" id="ACF05119.1"/>
    </source>
</evidence>
<organism evidence="1 2">
    <name type="scientific">Mycobacterium phage Predator</name>
    <dbReference type="NCBI Taxonomy" id="543153"/>
    <lineage>
        <taxon>Viruses</taxon>
        <taxon>Duplodnaviria</taxon>
        <taxon>Heunggongvirae</taxon>
        <taxon>Uroviricota</taxon>
        <taxon>Caudoviricetes</taxon>
        <taxon>Predatorvirus</taxon>
        <taxon>Predatorvirus predator</taxon>
    </lineage>
</organism>
<dbReference type="EMBL" id="EU770222">
    <property type="protein sequence ID" value="ACF05119.1"/>
    <property type="molecule type" value="Genomic_DNA"/>
</dbReference>
<reference evidence="1 2" key="1">
    <citation type="submission" date="2008-05" db="EMBL/GenBank/DDBJ databases">
        <authorList>
            <person name="Weber R.J."/>
            <person name="Jacobs-Sera D."/>
            <person name="Houtz J."/>
            <person name="Hendrix R.W."/>
            <person name="Hatfull G.H."/>
        </authorList>
    </citation>
    <scope>NUCLEOTIDE SEQUENCE [LARGE SCALE GENOMIC DNA]</scope>
</reference>
<proteinExistence type="predicted"/>
<dbReference type="RefSeq" id="YP_002003380.1">
    <property type="nucleotide sequence ID" value="NC_011039.1"/>
</dbReference>
<evidence type="ECO:0000313" key="2">
    <source>
        <dbReference type="Proteomes" id="UP000000621"/>
    </source>
</evidence>
<evidence type="ECO:0008006" key="3">
    <source>
        <dbReference type="Google" id="ProtNLM"/>
    </source>
</evidence>
<gene>
    <name evidence="1" type="ORF">PREDATOR_22</name>
</gene>
<dbReference type="KEGG" id="vg:6450092"/>
<keyword evidence="2" id="KW-1185">Reference proteome</keyword>